<dbReference type="Gene3D" id="1.10.246.130">
    <property type="match status" value="1"/>
</dbReference>
<reference evidence="10" key="1">
    <citation type="submission" date="2020-12" db="EMBL/GenBank/DDBJ databases">
        <title>Metabolic potential, ecology and presence of endohyphal bacteria is reflected in genomic diversity of Mucoromycotina.</title>
        <authorList>
            <person name="Muszewska A."/>
            <person name="Okrasinska A."/>
            <person name="Steczkiewicz K."/>
            <person name="Drgas O."/>
            <person name="Orlowska M."/>
            <person name="Perlinska-Lenart U."/>
            <person name="Aleksandrzak-Piekarczyk T."/>
            <person name="Szatraj K."/>
            <person name="Zielenkiewicz U."/>
            <person name="Pilsyk S."/>
            <person name="Malc E."/>
            <person name="Mieczkowski P."/>
            <person name="Kruszewska J.S."/>
            <person name="Biernat P."/>
            <person name="Pawlowska J."/>
        </authorList>
    </citation>
    <scope>NUCLEOTIDE SEQUENCE</scope>
    <source>
        <strain evidence="10">WA0000051536</strain>
    </source>
</reference>
<feature type="binding site" evidence="7">
    <location>
        <position position="495"/>
    </location>
    <ligand>
        <name>L-glutamate</name>
        <dbReference type="ChEBI" id="CHEBI:29985"/>
    </ligand>
</feature>
<dbReference type="FunFam" id="1.10.246.130:FF:000001">
    <property type="entry name" value="Gamma-glutamyltransferase 5 isoform 1"/>
    <property type="match status" value="1"/>
</dbReference>
<dbReference type="NCBIfam" id="TIGR00066">
    <property type="entry name" value="g_glut_trans"/>
    <property type="match status" value="1"/>
</dbReference>
<evidence type="ECO:0000256" key="1">
    <source>
        <dbReference type="ARBA" id="ARBA00001049"/>
    </source>
</evidence>
<keyword evidence="9" id="KW-0472">Membrane</keyword>
<dbReference type="Pfam" id="PF01019">
    <property type="entry name" value="G_glu_transpept"/>
    <property type="match status" value="1"/>
</dbReference>
<dbReference type="InterPro" id="IPR029055">
    <property type="entry name" value="Ntn_hydrolases_N"/>
</dbReference>
<evidence type="ECO:0000256" key="3">
    <source>
        <dbReference type="ARBA" id="ARBA00005115"/>
    </source>
</evidence>
<dbReference type="EMBL" id="JAEPRA010000015">
    <property type="protein sequence ID" value="KAG2175079.1"/>
    <property type="molecule type" value="Genomic_DNA"/>
</dbReference>
<dbReference type="EC" id="2.3.2.2" evidence="8"/>
<organism evidence="10 11">
    <name type="scientific">Umbelopsis vinacea</name>
    <dbReference type="NCBI Taxonomy" id="44442"/>
    <lineage>
        <taxon>Eukaryota</taxon>
        <taxon>Fungi</taxon>
        <taxon>Fungi incertae sedis</taxon>
        <taxon>Mucoromycota</taxon>
        <taxon>Mucoromycotina</taxon>
        <taxon>Umbelopsidomycetes</taxon>
        <taxon>Umbelopsidales</taxon>
        <taxon>Umbelopsidaceae</taxon>
        <taxon>Umbelopsis</taxon>
    </lineage>
</organism>
<evidence type="ECO:0000313" key="10">
    <source>
        <dbReference type="EMBL" id="KAG2175079.1"/>
    </source>
</evidence>
<evidence type="ECO:0000256" key="8">
    <source>
        <dbReference type="RuleBase" id="RU368068"/>
    </source>
</evidence>
<dbReference type="InterPro" id="IPR000101">
    <property type="entry name" value="GGT_peptidase"/>
</dbReference>
<comment type="catalytic activity">
    <reaction evidence="1 8">
        <text>an S-substituted glutathione + H2O = an S-substituted L-cysteinylglycine + L-glutamate</text>
        <dbReference type="Rhea" id="RHEA:59468"/>
        <dbReference type="ChEBI" id="CHEBI:15377"/>
        <dbReference type="ChEBI" id="CHEBI:29985"/>
        <dbReference type="ChEBI" id="CHEBI:90779"/>
        <dbReference type="ChEBI" id="CHEBI:143103"/>
        <dbReference type="EC" id="3.4.19.13"/>
    </reaction>
</comment>
<dbReference type="OrthoDB" id="1081007at2759"/>
<dbReference type="GO" id="GO:0006751">
    <property type="term" value="P:glutathione catabolic process"/>
    <property type="evidence" value="ECO:0007669"/>
    <property type="project" value="UniProtKB-UniRule"/>
</dbReference>
<dbReference type="Gene3D" id="3.60.20.40">
    <property type="match status" value="1"/>
</dbReference>
<evidence type="ECO:0000256" key="9">
    <source>
        <dbReference type="SAM" id="Phobius"/>
    </source>
</evidence>
<dbReference type="InterPro" id="IPR043138">
    <property type="entry name" value="GGT_lsub"/>
</dbReference>
<evidence type="ECO:0000256" key="6">
    <source>
        <dbReference type="PIRSR" id="PIRSR600101-1"/>
    </source>
</evidence>
<gene>
    <name evidence="10" type="ORF">INT44_007557</name>
</gene>
<feature type="binding site" evidence="7">
    <location>
        <begin position="421"/>
        <end position="423"/>
    </location>
    <ligand>
        <name>L-glutamate</name>
        <dbReference type="ChEBI" id="CHEBI:29985"/>
    </ligand>
</feature>
<dbReference type="PANTHER" id="PTHR11686">
    <property type="entry name" value="GAMMA GLUTAMYL TRANSPEPTIDASE"/>
    <property type="match status" value="1"/>
</dbReference>
<keyword evidence="11" id="KW-1185">Reference proteome</keyword>
<sequence length="593" mass="63610">MSLSAAEQGQTEQSTLLPKQLDAHKPIISKKKAALLLGVAAVVGLSTFFFSTGIRKPASSSGLVEGKNGAVAVEAEQCSNVGIDILKKGGNAVDSAIASALCIGVIDSFATGIGGGGFMLIRSPNGTYDFIDFRETAPGAAHKDMFVKDPSKAQVGGLSVGVPGEIRGFQLAHERHGKLPWGELFAPAIDMSRNGFNTTRLLAQRLQSAKEWIMQDATFSAVFAPNGQLALEGQLIKRPSLADTLEIIAKEGPDAFYEGLIAASIVNTTVSNGGILTMDDMKNYQAIARPPISTYYHGRKIVTGGTPTSGHVLISALNILERFNLRLQGEIGLNVHRLVEALKYGFAFRTELGDPDYVDNADRLEEIISKDWASLARANISDDHTHEPTFYNPKFDNSEAHGTMHLSVVDENDGAVALTSTVNLLFGARIMDPVTGIILNDEMDDFSIPGIPNAFGLQPSVYNYVYPGKRSLSSCVPTIIERDSKFEMAVGASGGSMIITATLGVILDVVDYGKNIFDAIVAPRLHHQLMPNTAIVEDGFSKQYIDALQSRGHDVFVLPKSMKITAVQAVMRSPDGTVYGASDIRKYGQAAVY</sequence>
<proteinExistence type="inferred from homology"/>
<dbReference type="InterPro" id="IPR043137">
    <property type="entry name" value="GGT_ssub_C"/>
</dbReference>
<feature type="binding site" evidence="7">
    <location>
        <position position="445"/>
    </location>
    <ligand>
        <name>L-glutamate</name>
        <dbReference type="ChEBI" id="CHEBI:29985"/>
    </ligand>
</feature>
<evidence type="ECO:0000256" key="4">
    <source>
        <dbReference type="ARBA" id="ARBA00009381"/>
    </source>
</evidence>
<comment type="function">
    <text evidence="8">Cleaves the gamma-glutamyl peptide bond of glutathione and glutathione conjugates.</text>
</comment>
<evidence type="ECO:0000256" key="7">
    <source>
        <dbReference type="PIRSR" id="PIRSR600101-2"/>
    </source>
</evidence>
<evidence type="ECO:0000313" key="11">
    <source>
        <dbReference type="Proteomes" id="UP000612746"/>
    </source>
</evidence>
<evidence type="ECO:0000256" key="2">
    <source>
        <dbReference type="ARBA" id="ARBA00001089"/>
    </source>
</evidence>
<dbReference type="PRINTS" id="PR01210">
    <property type="entry name" value="GGTRANSPTASE"/>
</dbReference>
<comment type="catalytic activity">
    <reaction evidence="2 8">
        <text>glutathione + H2O = L-cysteinylglycine + L-glutamate</text>
        <dbReference type="Rhea" id="RHEA:28807"/>
        <dbReference type="ChEBI" id="CHEBI:15377"/>
        <dbReference type="ChEBI" id="CHEBI:29985"/>
        <dbReference type="ChEBI" id="CHEBI:57925"/>
        <dbReference type="ChEBI" id="CHEBI:61694"/>
        <dbReference type="EC" id="3.4.19.13"/>
    </reaction>
</comment>
<feature type="transmembrane region" description="Helical" evidence="9">
    <location>
        <begin position="33"/>
        <end position="51"/>
    </location>
</feature>
<keyword evidence="8" id="KW-0012">Acyltransferase</keyword>
<comment type="pathway">
    <text evidence="3 8">Sulfur metabolism; glutathione metabolism.</text>
</comment>
<comment type="caution">
    <text evidence="10">The sequence shown here is derived from an EMBL/GenBank/DDBJ whole genome shotgun (WGS) entry which is preliminary data.</text>
</comment>
<comment type="catalytic activity">
    <reaction evidence="5 8">
        <text>an N-terminal (5-L-glutamyl)-[peptide] + an alpha-amino acid = 5-L-glutamyl amino acid + an N-terminal L-alpha-aminoacyl-[peptide]</text>
        <dbReference type="Rhea" id="RHEA:23904"/>
        <dbReference type="Rhea" id="RHEA-COMP:9780"/>
        <dbReference type="Rhea" id="RHEA-COMP:9795"/>
        <dbReference type="ChEBI" id="CHEBI:77644"/>
        <dbReference type="ChEBI" id="CHEBI:78597"/>
        <dbReference type="ChEBI" id="CHEBI:78599"/>
        <dbReference type="ChEBI" id="CHEBI:78608"/>
        <dbReference type="EC" id="2.3.2.2"/>
    </reaction>
</comment>
<feature type="active site" description="Nucleophile" evidence="6">
    <location>
        <position position="403"/>
    </location>
</feature>
<evidence type="ECO:0000256" key="5">
    <source>
        <dbReference type="ARBA" id="ARBA00047417"/>
    </source>
</evidence>
<dbReference type="EC" id="3.4.19.13" evidence="8"/>
<dbReference type="FunFam" id="3.60.20.40:FF:000001">
    <property type="entry name" value="Gamma-glutamyltranspeptidase 1"/>
    <property type="match status" value="1"/>
</dbReference>
<dbReference type="SUPFAM" id="SSF56235">
    <property type="entry name" value="N-terminal nucleophile aminohydrolases (Ntn hydrolases)"/>
    <property type="match status" value="1"/>
</dbReference>
<accession>A0A8H7PJ74</accession>
<feature type="binding site" evidence="7">
    <location>
        <begin position="473"/>
        <end position="474"/>
    </location>
    <ligand>
        <name>L-glutamate</name>
        <dbReference type="ChEBI" id="CHEBI:29985"/>
    </ligand>
</feature>
<dbReference type="GO" id="GO:0036374">
    <property type="term" value="F:glutathione hydrolase activity"/>
    <property type="evidence" value="ECO:0007669"/>
    <property type="project" value="UniProtKB-UniRule"/>
</dbReference>
<protein>
    <recommendedName>
        <fullName evidence="8">Glutathione hydrolase</fullName>
        <ecNumber evidence="8">2.3.2.2</ecNumber>
        <ecNumber evidence="8">3.4.19.13</ecNumber>
    </recommendedName>
    <alternativeName>
        <fullName evidence="8">Gamma-glutamyltransferase</fullName>
    </alternativeName>
    <alternativeName>
        <fullName evidence="8">Gamma-glutamyltranspeptidase</fullName>
    </alternativeName>
</protein>
<dbReference type="UniPathway" id="UPA00204"/>
<keyword evidence="9" id="KW-0812">Transmembrane</keyword>
<dbReference type="Proteomes" id="UP000612746">
    <property type="component" value="Unassembled WGS sequence"/>
</dbReference>
<dbReference type="GO" id="GO:0005886">
    <property type="term" value="C:plasma membrane"/>
    <property type="evidence" value="ECO:0007669"/>
    <property type="project" value="TreeGrafter"/>
</dbReference>
<keyword evidence="8" id="KW-0808">Transferase</keyword>
<keyword evidence="9" id="KW-1133">Transmembrane helix</keyword>
<dbReference type="GO" id="GO:0103068">
    <property type="term" value="F:leukotriene C4 gamma-glutamyl transferase activity"/>
    <property type="evidence" value="ECO:0007669"/>
    <property type="project" value="UniProtKB-EC"/>
</dbReference>
<feature type="binding site" evidence="7">
    <location>
        <position position="134"/>
    </location>
    <ligand>
        <name>L-glutamate</name>
        <dbReference type="ChEBI" id="CHEBI:29985"/>
    </ligand>
</feature>
<dbReference type="PANTHER" id="PTHR11686:SF9">
    <property type="entry name" value="RE13973P"/>
    <property type="match status" value="1"/>
</dbReference>
<name>A0A8H7PJ74_9FUNG</name>
<dbReference type="AlphaFoldDB" id="A0A8H7PJ74"/>
<comment type="similarity">
    <text evidence="4">Belongs to the gamma-glutamyltransferase family.</text>
</comment>
<keyword evidence="8" id="KW-0378">Hydrolase</keyword>